<name>A0A1H6EAF4_9ACTN</name>
<sequence>MSAVHRSIGNVMVLLQRPADGRVLTLRHQATSWHSPGMLTVVGGRLEHGEFLDEGAVRELAEEVGIHISPDHLRFCQLLHFHAADGERVIGAAFTVREWEGTPYNREPGTHTELVWVDPAAAPPDCHPFTQAVLTRFSTGRLYSNVIAPELLSGEAG</sequence>
<dbReference type="PANTHER" id="PTHR43046:SF16">
    <property type="entry name" value="ADP-RIBOSE PYROPHOSPHATASE YJHB-RELATED"/>
    <property type="match status" value="1"/>
</dbReference>
<evidence type="ECO:0000256" key="2">
    <source>
        <dbReference type="ARBA" id="ARBA00022801"/>
    </source>
</evidence>
<keyword evidence="2" id="KW-0378">Hydrolase</keyword>
<dbReference type="RefSeq" id="WP_235032673.1">
    <property type="nucleotide sequence ID" value="NZ_FNVU01000031.1"/>
</dbReference>
<keyword evidence="5" id="KW-1185">Reference proteome</keyword>
<organism evidence="4 5">
    <name type="scientific">Actinacidiphila yanglinensis</name>
    <dbReference type="NCBI Taxonomy" id="310779"/>
    <lineage>
        <taxon>Bacteria</taxon>
        <taxon>Bacillati</taxon>
        <taxon>Actinomycetota</taxon>
        <taxon>Actinomycetes</taxon>
        <taxon>Kitasatosporales</taxon>
        <taxon>Streptomycetaceae</taxon>
        <taxon>Actinacidiphila</taxon>
    </lineage>
</organism>
<dbReference type="Proteomes" id="UP000236754">
    <property type="component" value="Unassembled WGS sequence"/>
</dbReference>
<proteinExistence type="predicted"/>
<gene>
    <name evidence="4" type="ORF">SAMN05216223_13116</name>
</gene>
<dbReference type="InterPro" id="IPR000086">
    <property type="entry name" value="NUDIX_hydrolase_dom"/>
</dbReference>
<dbReference type="AlphaFoldDB" id="A0A1H6EAF4"/>
<evidence type="ECO:0000313" key="4">
    <source>
        <dbReference type="EMBL" id="SEG94770.1"/>
    </source>
</evidence>
<dbReference type="PROSITE" id="PS00893">
    <property type="entry name" value="NUDIX_BOX"/>
    <property type="match status" value="1"/>
</dbReference>
<evidence type="ECO:0000259" key="3">
    <source>
        <dbReference type="PROSITE" id="PS51462"/>
    </source>
</evidence>
<dbReference type="PROSITE" id="PS51462">
    <property type="entry name" value="NUDIX"/>
    <property type="match status" value="1"/>
</dbReference>
<evidence type="ECO:0000256" key="1">
    <source>
        <dbReference type="ARBA" id="ARBA00001946"/>
    </source>
</evidence>
<evidence type="ECO:0000313" key="5">
    <source>
        <dbReference type="Proteomes" id="UP000236754"/>
    </source>
</evidence>
<dbReference type="InterPro" id="IPR015797">
    <property type="entry name" value="NUDIX_hydrolase-like_dom_sf"/>
</dbReference>
<protein>
    <submittedName>
        <fullName evidence="4">ADP-ribose pyrophosphatase YjhB, NUDIX family</fullName>
    </submittedName>
</protein>
<dbReference type="InterPro" id="IPR020084">
    <property type="entry name" value="NUDIX_hydrolase_CS"/>
</dbReference>
<dbReference type="EMBL" id="FNVU01000031">
    <property type="protein sequence ID" value="SEG94770.1"/>
    <property type="molecule type" value="Genomic_DNA"/>
</dbReference>
<dbReference type="GO" id="GO:0016787">
    <property type="term" value="F:hydrolase activity"/>
    <property type="evidence" value="ECO:0007669"/>
    <property type="project" value="UniProtKB-KW"/>
</dbReference>
<dbReference type="Pfam" id="PF00293">
    <property type="entry name" value="NUDIX"/>
    <property type="match status" value="1"/>
</dbReference>
<dbReference type="Gene3D" id="3.90.79.10">
    <property type="entry name" value="Nucleoside Triphosphate Pyrophosphohydrolase"/>
    <property type="match status" value="1"/>
</dbReference>
<dbReference type="PANTHER" id="PTHR43046">
    <property type="entry name" value="GDP-MANNOSE MANNOSYL HYDROLASE"/>
    <property type="match status" value="1"/>
</dbReference>
<feature type="domain" description="Nudix hydrolase" evidence="3">
    <location>
        <begin position="6"/>
        <end position="139"/>
    </location>
</feature>
<reference evidence="4 5" key="1">
    <citation type="submission" date="2016-10" db="EMBL/GenBank/DDBJ databases">
        <authorList>
            <person name="de Groot N.N."/>
        </authorList>
    </citation>
    <scope>NUCLEOTIDE SEQUENCE [LARGE SCALE GENOMIC DNA]</scope>
    <source>
        <strain evidence="4 5">CGMCC 4.2023</strain>
    </source>
</reference>
<comment type="cofactor">
    <cofactor evidence="1">
        <name>Mg(2+)</name>
        <dbReference type="ChEBI" id="CHEBI:18420"/>
    </cofactor>
</comment>
<accession>A0A1H6EAF4</accession>
<dbReference type="SUPFAM" id="SSF55811">
    <property type="entry name" value="Nudix"/>
    <property type="match status" value="1"/>
</dbReference>